<dbReference type="SUPFAM" id="SSF159709">
    <property type="entry name" value="PhnH-like"/>
    <property type="match status" value="1"/>
</dbReference>
<evidence type="ECO:0000313" key="1">
    <source>
        <dbReference type="EMBL" id="MCM5682872.1"/>
    </source>
</evidence>
<dbReference type="EMBL" id="JAMKFE010000025">
    <property type="protein sequence ID" value="MCM5682872.1"/>
    <property type="molecule type" value="Genomic_DNA"/>
</dbReference>
<protein>
    <submittedName>
        <fullName evidence="1">Phosphonate C-P lyase system protein PhnH</fullName>
    </submittedName>
</protein>
<dbReference type="RefSeq" id="WP_251781414.1">
    <property type="nucleotide sequence ID" value="NZ_JAMKFE010000025.1"/>
</dbReference>
<dbReference type="Pfam" id="PF05845">
    <property type="entry name" value="PhnH"/>
    <property type="match status" value="1"/>
</dbReference>
<evidence type="ECO:0000313" key="2">
    <source>
        <dbReference type="Proteomes" id="UP001165541"/>
    </source>
</evidence>
<dbReference type="NCBIfam" id="TIGR03292">
    <property type="entry name" value="PhnH_redo"/>
    <property type="match status" value="1"/>
</dbReference>
<sequence length="236" mass="25066">MNTAAPALANLPLGFADAVHGTQTSFRGLLDAMARPGRVHRLESATAHQLQFPPAISPAMAALLLTLCDADTRVWISPAFGAGAAHIHAFGRFHTGLVSVDDLRRAQFAFLPASDAPERALRELPHGSDEVPQDGATLVIDTPLLAAQEEDADGRTTGPLDREAADATPWVRLTGPGVQHAHRLAVGGLGLAFWRARQALQTRFPRGVDVVFTCGERVAAVPRSTQVEPLLAMEGN</sequence>
<dbReference type="GO" id="GO:0016829">
    <property type="term" value="F:lyase activity"/>
    <property type="evidence" value="ECO:0007669"/>
    <property type="project" value="UniProtKB-KW"/>
</dbReference>
<keyword evidence="1" id="KW-0456">Lyase</keyword>
<proteinExistence type="predicted"/>
<dbReference type="InterPro" id="IPR038058">
    <property type="entry name" value="PhnH-like_sp"/>
</dbReference>
<gene>
    <name evidence="1" type="primary">phnH</name>
    <name evidence="1" type="ORF">M8A51_25385</name>
</gene>
<comment type="caution">
    <text evidence="1">The sequence shown here is derived from an EMBL/GenBank/DDBJ whole genome shotgun (WGS) entry which is preliminary data.</text>
</comment>
<accession>A0ABT0YVV1</accession>
<dbReference type="InterPro" id="IPR008772">
    <property type="entry name" value="Phosphonate_metab_PhnH"/>
</dbReference>
<dbReference type="PIRSF" id="PIRSF020680">
    <property type="entry name" value="PhnH"/>
    <property type="match status" value="1"/>
</dbReference>
<name>A0ABT0YVV1_9BURK</name>
<dbReference type="Gene3D" id="3.40.50.11310">
    <property type="entry name" value="Bacterial phosphonate metabolism protein PhnH"/>
    <property type="match status" value="1"/>
</dbReference>
<keyword evidence="2" id="KW-1185">Reference proteome</keyword>
<organism evidence="1 2">
    <name type="scientific">Caldimonas mangrovi</name>
    <dbReference type="NCBI Taxonomy" id="2944811"/>
    <lineage>
        <taxon>Bacteria</taxon>
        <taxon>Pseudomonadati</taxon>
        <taxon>Pseudomonadota</taxon>
        <taxon>Betaproteobacteria</taxon>
        <taxon>Burkholderiales</taxon>
        <taxon>Sphaerotilaceae</taxon>
        <taxon>Caldimonas</taxon>
    </lineage>
</organism>
<dbReference type="Proteomes" id="UP001165541">
    <property type="component" value="Unassembled WGS sequence"/>
</dbReference>
<reference evidence="1" key="1">
    <citation type="submission" date="2022-05" db="EMBL/GenBank/DDBJ databases">
        <title>Schlegelella sp. nov., isolated from mangrove soil.</title>
        <authorList>
            <person name="Liu Y."/>
            <person name="Ge X."/>
            <person name="Liu W."/>
        </authorList>
    </citation>
    <scope>NUCLEOTIDE SEQUENCE</scope>
    <source>
        <strain evidence="1">S2-27</strain>
    </source>
</reference>